<dbReference type="SUPFAM" id="SSF48498">
    <property type="entry name" value="Tetracyclin repressor-like, C-terminal domain"/>
    <property type="match status" value="1"/>
</dbReference>
<sequence length="123" mass="13714">MDEVIAEIELDGIDGMPWREALTRQLTRSRRAMRRHSWLPALVATRPLLGPHALARSELICSGLNRAGLEGPQLTAAVAALTYYVSVVMTSACTISPRPATTTDFRTTSSHRRPCPRSWCPRW</sequence>
<dbReference type="Proteomes" id="UP000000377">
    <property type="component" value="Chromosome"/>
</dbReference>
<dbReference type="InterPro" id="IPR004111">
    <property type="entry name" value="Repressor_TetR_C"/>
</dbReference>
<dbReference type="Gene3D" id="1.10.357.10">
    <property type="entry name" value="Tetracycline Repressor, domain 2"/>
    <property type="match status" value="1"/>
</dbReference>
<feature type="domain" description="Tetracycline repressor TetR C-terminal" evidence="3">
    <location>
        <begin position="18"/>
        <end position="90"/>
    </location>
</feature>
<keyword evidence="5" id="KW-1185">Reference proteome</keyword>
<dbReference type="InterPro" id="IPR036271">
    <property type="entry name" value="Tet_transcr_reg_TetR-rel_C_sf"/>
</dbReference>
<dbReference type="HOGENOM" id="CLU_2013901_0_0_11"/>
<evidence type="ECO:0000313" key="5">
    <source>
        <dbReference type="Proteomes" id="UP000000377"/>
    </source>
</evidence>
<proteinExistence type="predicted"/>
<evidence type="ECO:0000256" key="1">
    <source>
        <dbReference type="ARBA" id="ARBA00023015"/>
    </source>
</evidence>
<dbReference type="Pfam" id="PF02909">
    <property type="entry name" value="TetR_C_1"/>
    <property type="match status" value="1"/>
</dbReference>
<dbReference type="GO" id="GO:0045892">
    <property type="term" value="P:negative regulation of DNA-templated transcription"/>
    <property type="evidence" value="ECO:0007669"/>
    <property type="project" value="InterPro"/>
</dbReference>
<dbReference type="RefSeq" id="WP_014181925.1">
    <property type="nucleotide sequence ID" value="NC_016582.1"/>
</dbReference>
<dbReference type="AlphaFoldDB" id="D7C5U9"/>
<reference evidence="4 5" key="1">
    <citation type="journal article" date="2010" name="J. Bacteriol.">
        <title>Genome sequence of the milbemycin-producing bacterium Streptomyces bingchenggensis.</title>
        <authorList>
            <person name="Wang X.J."/>
            <person name="Yan Y.J."/>
            <person name="Zhang B."/>
            <person name="An J."/>
            <person name="Wang J.J."/>
            <person name="Tian J."/>
            <person name="Jiang L."/>
            <person name="Chen Y.H."/>
            <person name="Huang S.X."/>
            <person name="Yin M."/>
            <person name="Zhang J."/>
            <person name="Gao A.L."/>
            <person name="Liu C.X."/>
            <person name="Zhu Z.X."/>
            <person name="Xiang W.S."/>
        </authorList>
    </citation>
    <scope>NUCLEOTIDE SEQUENCE [LARGE SCALE GENOMIC DNA]</scope>
    <source>
        <strain evidence="4 5">BCW-1</strain>
    </source>
</reference>
<evidence type="ECO:0000256" key="2">
    <source>
        <dbReference type="ARBA" id="ARBA00023163"/>
    </source>
</evidence>
<accession>D7C5U9</accession>
<organism evidence="4 5">
    <name type="scientific">Streptomyces bingchenggensis (strain BCW-1)</name>
    <dbReference type="NCBI Taxonomy" id="749414"/>
    <lineage>
        <taxon>Bacteria</taxon>
        <taxon>Bacillati</taxon>
        <taxon>Actinomycetota</taxon>
        <taxon>Actinomycetes</taxon>
        <taxon>Kitasatosporales</taxon>
        <taxon>Streptomycetaceae</taxon>
        <taxon>Streptomyces</taxon>
    </lineage>
</organism>
<evidence type="ECO:0000313" key="4">
    <source>
        <dbReference type="EMBL" id="ADI12478.1"/>
    </source>
</evidence>
<protein>
    <submittedName>
        <fullName evidence="4">Putative transcriptional regulator</fullName>
    </submittedName>
</protein>
<keyword evidence="1" id="KW-0805">Transcription regulation</keyword>
<dbReference type="EMBL" id="CP002047">
    <property type="protein sequence ID" value="ADI12478.1"/>
    <property type="molecule type" value="Genomic_DNA"/>
</dbReference>
<gene>
    <name evidence="4" type="ordered locus">SBI_09360</name>
</gene>
<dbReference type="STRING" id="749414.SBI_09360"/>
<dbReference type="KEGG" id="sbh:SBI_09360"/>
<dbReference type="eggNOG" id="COG1309">
    <property type="taxonomic scope" value="Bacteria"/>
</dbReference>
<name>D7C5U9_STRBB</name>
<evidence type="ECO:0000259" key="3">
    <source>
        <dbReference type="Pfam" id="PF02909"/>
    </source>
</evidence>
<keyword evidence="2" id="KW-0804">Transcription</keyword>